<name>A0AA85IR84_TRIRE</name>
<reference evidence="3" key="1">
    <citation type="submission" date="2022-06" db="EMBL/GenBank/DDBJ databases">
        <authorList>
            <person name="Berger JAMES D."/>
            <person name="Berger JAMES D."/>
        </authorList>
    </citation>
    <scope>NUCLEOTIDE SEQUENCE [LARGE SCALE GENOMIC DNA]</scope>
</reference>
<feature type="signal peptide" evidence="2">
    <location>
        <begin position="1"/>
        <end position="17"/>
    </location>
</feature>
<proteinExistence type="predicted"/>
<keyword evidence="3" id="KW-1185">Reference proteome</keyword>
<protein>
    <recommendedName>
        <fullName evidence="5">Secreted mucin</fullName>
    </recommendedName>
</protein>
<evidence type="ECO:0008006" key="5">
    <source>
        <dbReference type="Google" id="ProtNLM"/>
    </source>
</evidence>
<reference evidence="4" key="2">
    <citation type="submission" date="2023-11" db="UniProtKB">
        <authorList>
            <consortium name="WormBaseParasite"/>
        </authorList>
    </citation>
    <scope>IDENTIFICATION</scope>
</reference>
<evidence type="ECO:0000256" key="1">
    <source>
        <dbReference type="SAM" id="MobiDB-lite"/>
    </source>
</evidence>
<dbReference type="AlphaFoldDB" id="A0AA85IR84"/>
<organism evidence="3 4">
    <name type="scientific">Trichobilharzia regenti</name>
    <name type="common">Nasal bird schistosome</name>
    <dbReference type="NCBI Taxonomy" id="157069"/>
    <lineage>
        <taxon>Eukaryota</taxon>
        <taxon>Metazoa</taxon>
        <taxon>Spiralia</taxon>
        <taxon>Lophotrochozoa</taxon>
        <taxon>Platyhelminthes</taxon>
        <taxon>Trematoda</taxon>
        <taxon>Digenea</taxon>
        <taxon>Strigeidida</taxon>
        <taxon>Schistosomatoidea</taxon>
        <taxon>Schistosomatidae</taxon>
        <taxon>Trichobilharzia</taxon>
    </lineage>
</organism>
<sequence>MSLVLLLCIANLPTSDAGAWFRRLFGLEKTPKTATEVTTDGKEAPNETSPGTTGDTTKKTEEKTEGMTGHPETATVETKKTPRPNESTFPRTGGELRKRKP</sequence>
<keyword evidence="2" id="KW-0732">Signal</keyword>
<feature type="compositionally biased region" description="Basic and acidic residues" evidence="1">
    <location>
        <begin position="56"/>
        <end position="65"/>
    </location>
</feature>
<evidence type="ECO:0000256" key="2">
    <source>
        <dbReference type="SAM" id="SignalP"/>
    </source>
</evidence>
<dbReference type="WBParaSite" id="TREG1_116240.1">
    <property type="protein sequence ID" value="TREG1_116240.1"/>
    <property type="gene ID" value="TREG1_116240"/>
</dbReference>
<feature type="chain" id="PRO_5041716937" description="Secreted mucin" evidence="2">
    <location>
        <begin position="18"/>
        <end position="101"/>
    </location>
</feature>
<accession>A0AA85IR84</accession>
<evidence type="ECO:0000313" key="3">
    <source>
        <dbReference type="Proteomes" id="UP000050795"/>
    </source>
</evidence>
<evidence type="ECO:0000313" key="4">
    <source>
        <dbReference type="WBParaSite" id="TREG1_116240.1"/>
    </source>
</evidence>
<dbReference type="Proteomes" id="UP000050795">
    <property type="component" value="Unassembled WGS sequence"/>
</dbReference>
<feature type="region of interest" description="Disordered" evidence="1">
    <location>
        <begin position="27"/>
        <end position="101"/>
    </location>
</feature>